<dbReference type="Pfam" id="PF00476">
    <property type="entry name" value="DNA_pol_A"/>
    <property type="match status" value="1"/>
</dbReference>
<gene>
    <name evidence="2" type="ORF">LCGC14_0466120</name>
</gene>
<dbReference type="EMBL" id="LAZR01000486">
    <property type="protein sequence ID" value="KKN66932.1"/>
    <property type="molecule type" value="Genomic_DNA"/>
</dbReference>
<reference evidence="2" key="1">
    <citation type="journal article" date="2015" name="Nature">
        <title>Complex archaea that bridge the gap between prokaryotes and eukaryotes.</title>
        <authorList>
            <person name="Spang A."/>
            <person name="Saw J.H."/>
            <person name="Jorgensen S.L."/>
            <person name="Zaremba-Niedzwiedzka K."/>
            <person name="Martijn J."/>
            <person name="Lind A.E."/>
            <person name="van Eijk R."/>
            <person name="Schleper C."/>
            <person name="Guy L."/>
            <person name="Ettema T.J."/>
        </authorList>
    </citation>
    <scope>NUCLEOTIDE SEQUENCE</scope>
</reference>
<accession>A0A0F9SWF2</accession>
<dbReference type="GO" id="GO:0003677">
    <property type="term" value="F:DNA binding"/>
    <property type="evidence" value="ECO:0007669"/>
    <property type="project" value="InterPro"/>
</dbReference>
<sequence length="141" mass="16521">MTENEDIYKITASKIYGVPVEEVTEEQRQKAKAISFGYLYQSLPEDAIQIARDELINTLSKMTGAMERANEAMFQHFAEWFEELIELIKPIVIIFQRAYLYSQLSKYLPDKLAIFISEKCPVRWLPTITEKRVHSLQEELE</sequence>
<dbReference type="Gene3D" id="1.10.150.20">
    <property type="entry name" value="5' to 3' exonuclease, C-terminal subdomain"/>
    <property type="match status" value="1"/>
</dbReference>
<dbReference type="SUPFAM" id="SSF56672">
    <property type="entry name" value="DNA/RNA polymerases"/>
    <property type="match status" value="1"/>
</dbReference>
<evidence type="ECO:0000313" key="2">
    <source>
        <dbReference type="EMBL" id="KKN66932.1"/>
    </source>
</evidence>
<feature type="domain" description="DNA-directed DNA polymerase family A palm" evidence="1">
    <location>
        <begin position="2"/>
        <end position="42"/>
    </location>
</feature>
<name>A0A0F9SWF2_9ZZZZ</name>
<proteinExistence type="predicted"/>
<organism evidence="2">
    <name type="scientific">marine sediment metagenome</name>
    <dbReference type="NCBI Taxonomy" id="412755"/>
    <lineage>
        <taxon>unclassified sequences</taxon>
        <taxon>metagenomes</taxon>
        <taxon>ecological metagenomes</taxon>
    </lineage>
</organism>
<dbReference type="AlphaFoldDB" id="A0A0F9SWF2"/>
<dbReference type="GO" id="GO:0006260">
    <property type="term" value="P:DNA replication"/>
    <property type="evidence" value="ECO:0007669"/>
    <property type="project" value="InterPro"/>
</dbReference>
<dbReference type="GO" id="GO:0003887">
    <property type="term" value="F:DNA-directed DNA polymerase activity"/>
    <property type="evidence" value="ECO:0007669"/>
    <property type="project" value="InterPro"/>
</dbReference>
<dbReference type="InterPro" id="IPR001098">
    <property type="entry name" value="DNA-dir_DNA_pol_A_palm_dom"/>
</dbReference>
<evidence type="ECO:0000259" key="1">
    <source>
        <dbReference type="Pfam" id="PF00476"/>
    </source>
</evidence>
<protein>
    <recommendedName>
        <fullName evidence="1">DNA-directed DNA polymerase family A palm domain-containing protein</fullName>
    </recommendedName>
</protein>
<dbReference type="InterPro" id="IPR043502">
    <property type="entry name" value="DNA/RNA_pol_sf"/>
</dbReference>
<comment type="caution">
    <text evidence="2">The sequence shown here is derived from an EMBL/GenBank/DDBJ whole genome shotgun (WGS) entry which is preliminary data.</text>
</comment>